<evidence type="ECO:0000313" key="4">
    <source>
        <dbReference type="Proteomes" id="UP000830158"/>
    </source>
</evidence>
<dbReference type="Proteomes" id="UP000830158">
    <property type="component" value="Chromosome"/>
</dbReference>
<protein>
    <recommendedName>
        <fullName evidence="5">Secreted protein</fullName>
    </recommendedName>
</protein>
<feature type="chain" id="PRO_5045110504" description="Secreted protein" evidence="2">
    <location>
        <begin position="23"/>
        <end position="161"/>
    </location>
</feature>
<dbReference type="RefSeq" id="WP_116114793.1">
    <property type="nucleotide sequence ID" value="NZ_CP091196.1"/>
</dbReference>
<feature type="region of interest" description="Disordered" evidence="1">
    <location>
        <begin position="121"/>
        <end position="161"/>
    </location>
</feature>
<keyword evidence="2" id="KW-0732">Signal</keyword>
<proteinExistence type="predicted"/>
<feature type="signal peptide" evidence="2">
    <location>
        <begin position="1"/>
        <end position="22"/>
    </location>
</feature>
<gene>
    <name evidence="3" type="ORF">L1857_06850</name>
</gene>
<evidence type="ECO:0000256" key="1">
    <source>
        <dbReference type="SAM" id="MobiDB-lite"/>
    </source>
</evidence>
<evidence type="ECO:0008006" key="5">
    <source>
        <dbReference type="Google" id="ProtNLM"/>
    </source>
</evidence>
<keyword evidence="4" id="KW-1185">Reference proteome</keyword>
<dbReference type="EMBL" id="CP091196">
    <property type="protein sequence ID" value="UQS22559.1"/>
    <property type="molecule type" value="Genomic_DNA"/>
</dbReference>
<accession>A0ABY4NPD3</accession>
<sequence length="161" mass="16634">MRTTAIAAALLATLVAATPAFAQTTTTEPTSPEPLPVWLKLSAYSGHPGEKVSVAAACDDQASPLTTRALRVTQPLEANPEGHQPWALFAETVIRDVPEGSYPVSFHCGGDPVTVYFTVLDRDSSPAPGSGQTKKAPASSQGQTRVVPQGAPQTGDGSLAP</sequence>
<evidence type="ECO:0000256" key="2">
    <source>
        <dbReference type="SAM" id="SignalP"/>
    </source>
</evidence>
<feature type="compositionally biased region" description="Polar residues" evidence="1">
    <location>
        <begin position="130"/>
        <end position="161"/>
    </location>
</feature>
<name>A0ABY4NPD3_9PSEU</name>
<reference evidence="3" key="1">
    <citation type="submission" date="2022-01" db="EMBL/GenBank/DDBJ databases">
        <title>PSI-footprinting approach for the identification of protein synthesis inhibitor producers.</title>
        <authorList>
            <person name="Handel F."/>
            <person name="Kulik A."/>
            <person name="Wex K.W."/>
            <person name="Berscheid A."/>
            <person name="Saur J.S."/>
            <person name="Winkler A."/>
            <person name="Wibberg D."/>
            <person name="Kalinowski J."/>
            <person name="Broetz-Oesterhelt H."/>
            <person name="Mast Y."/>
        </authorList>
    </citation>
    <scope>NUCLEOTIDE SEQUENCE</scope>
    <source>
        <strain evidence="3">KNN 49.3e</strain>
    </source>
</reference>
<evidence type="ECO:0000313" key="3">
    <source>
        <dbReference type="EMBL" id="UQS22559.1"/>
    </source>
</evidence>
<organism evidence="3 4">
    <name type="scientific">Amycolatopsis thermalba</name>
    <dbReference type="NCBI Taxonomy" id="944492"/>
    <lineage>
        <taxon>Bacteria</taxon>
        <taxon>Bacillati</taxon>
        <taxon>Actinomycetota</taxon>
        <taxon>Actinomycetes</taxon>
        <taxon>Pseudonocardiales</taxon>
        <taxon>Pseudonocardiaceae</taxon>
        <taxon>Amycolatopsis</taxon>
    </lineage>
</organism>